<accession>A0A068WYB3</accession>
<dbReference type="WBParaSite" id="EgrG_002063600">
    <property type="protein sequence ID" value="EgrG_002063600"/>
    <property type="gene ID" value="EgrG_002063600"/>
</dbReference>
<organism evidence="1">
    <name type="scientific">Echinococcus granulosus</name>
    <name type="common">Hydatid tapeworm</name>
    <dbReference type="NCBI Taxonomy" id="6210"/>
    <lineage>
        <taxon>Eukaryota</taxon>
        <taxon>Metazoa</taxon>
        <taxon>Spiralia</taxon>
        <taxon>Lophotrochozoa</taxon>
        <taxon>Platyhelminthes</taxon>
        <taxon>Cestoda</taxon>
        <taxon>Eucestoda</taxon>
        <taxon>Cyclophyllidea</taxon>
        <taxon>Taeniidae</taxon>
        <taxon>Echinococcus</taxon>
        <taxon>Echinococcus granulosus group</taxon>
    </lineage>
</organism>
<evidence type="ECO:0000313" key="2">
    <source>
        <dbReference type="Proteomes" id="UP000492820"/>
    </source>
</evidence>
<reference evidence="1" key="2">
    <citation type="submission" date="2014-06" db="EMBL/GenBank/DDBJ databases">
        <authorList>
            <person name="Aslett M."/>
        </authorList>
    </citation>
    <scope>NUCLEOTIDE SEQUENCE</scope>
</reference>
<dbReference type="AlphaFoldDB" id="A0A068WYB3"/>
<name>A0A068WYB3_ECHGR</name>
<gene>
    <name evidence="1" type="ORF">EgrG_002063600</name>
</gene>
<reference evidence="3" key="3">
    <citation type="submission" date="2020-10" db="UniProtKB">
        <authorList>
            <consortium name="WormBaseParasite"/>
        </authorList>
    </citation>
    <scope>IDENTIFICATION</scope>
</reference>
<reference evidence="1 2" key="1">
    <citation type="journal article" date="2013" name="Nature">
        <title>The genomes of four tapeworm species reveal adaptations to parasitism.</title>
        <authorList>
            <person name="Tsai I.J."/>
            <person name="Zarowiecki M."/>
            <person name="Holroyd N."/>
            <person name="Garciarrubio A."/>
            <person name="Sanchez-Flores A."/>
            <person name="Brooks K.L."/>
            <person name="Tracey A."/>
            <person name="Bobes R.J."/>
            <person name="Fragoso G."/>
            <person name="Sciutto E."/>
            <person name="Aslett M."/>
            <person name="Beasley H."/>
            <person name="Bennett H.M."/>
            <person name="Cai J."/>
            <person name="Camicia F."/>
            <person name="Clark R."/>
            <person name="Cucher M."/>
            <person name="De Silva N."/>
            <person name="Day T.A."/>
            <person name="Deplazes P."/>
            <person name="Estrada K."/>
            <person name="Fernandez C."/>
            <person name="Holland P.W."/>
            <person name="Hou J."/>
            <person name="Hu S."/>
            <person name="Huckvale T."/>
            <person name="Hung S.S."/>
            <person name="Kamenetzky L."/>
            <person name="Keane J.A."/>
            <person name="Kiss F."/>
            <person name="Koziol U."/>
            <person name="Lambert O."/>
            <person name="Liu K."/>
            <person name="Luo X."/>
            <person name="Luo Y."/>
            <person name="Macchiaroli N."/>
            <person name="Nichol S."/>
            <person name="Paps J."/>
            <person name="Parkinson J."/>
            <person name="Pouchkina-Stantcheva N."/>
            <person name="Riddiford N."/>
            <person name="Rosenzvit M."/>
            <person name="Salinas G."/>
            <person name="Wasmuth J.D."/>
            <person name="Zamanian M."/>
            <person name="Zheng Y."/>
            <person name="Cai X."/>
            <person name="Soberon X."/>
            <person name="Olson P.D."/>
            <person name="Laclette J.P."/>
            <person name="Brehm K."/>
            <person name="Berriman M."/>
            <person name="Garciarrubio A."/>
            <person name="Bobes R.J."/>
            <person name="Fragoso G."/>
            <person name="Sanchez-Flores A."/>
            <person name="Estrada K."/>
            <person name="Cevallos M.A."/>
            <person name="Morett E."/>
            <person name="Gonzalez V."/>
            <person name="Portillo T."/>
            <person name="Ochoa-Leyva A."/>
            <person name="Jose M.V."/>
            <person name="Sciutto E."/>
            <person name="Landa A."/>
            <person name="Jimenez L."/>
            <person name="Valdes V."/>
            <person name="Carrero J.C."/>
            <person name="Larralde C."/>
            <person name="Morales-Montor J."/>
            <person name="Limon-Lason J."/>
            <person name="Soberon X."/>
            <person name="Laclette J.P."/>
        </authorList>
    </citation>
    <scope>NUCLEOTIDE SEQUENCE [LARGE SCALE GENOMIC DNA]</scope>
</reference>
<protein>
    <submittedName>
        <fullName evidence="3">Threonine synthase</fullName>
    </submittedName>
</protein>
<proteinExistence type="predicted"/>
<dbReference type="EMBL" id="LK028748">
    <property type="protein sequence ID" value="CDS25149.1"/>
    <property type="molecule type" value="Genomic_DNA"/>
</dbReference>
<evidence type="ECO:0000313" key="3">
    <source>
        <dbReference type="WBParaSite" id="EgrG_002063600"/>
    </source>
</evidence>
<evidence type="ECO:0000313" key="1">
    <source>
        <dbReference type="EMBL" id="CDS25149.1"/>
    </source>
</evidence>
<dbReference type="Proteomes" id="UP000492820">
    <property type="component" value="Unassembled WGS sequence"/>
</dbReference>
<sequence length="70" mass="7597">MQGGKCDATNAVEESLKLAQRDNGTLILLPTIFAISASLPAAVSHSTSRRRVSLKEAYGRHVSNRTFSHE</sequence>